<sequence>MDSTESSGSAADSYIDSFISLISKSQIRYQGFLFHLNPQQSTIGLRNVKSFGTEGRRKDEPQVLPSDKIYEYIFFRGSDIEDLQVISSPPVQSTTAVPNDPAIIQFHYPCLPSASSSFPPDSAVPATNISSNTRLGHPNSTFQGNFPLNQPVGSLGSWSSLPPPPTAYGNGFSMPTYWPRHGGTSGGVSHLQQQSLLRPPQGFPVSPLVQHQMTNPTTNTSLLGNASNFAEFSSPMLPTVGTGFPSLTSNMPPPLALLSTVPTRQSATLPYKLSPNLMPNNASNALPTVTVGSNSTLASPLTTSSLDVNPVVPPVMDKPKPVFDPALPKQTISQSMPSVVGLSSPVHSESSIPSLLTAGQLLQPGSTGQSSPHLQTAHRDIEVDQTSTSESVSSDSKNASNPAESLQSPYAAKLNGAALHSHDSNKRHVQGRGNTPNKTAPHFHHCERDHARGKGNWLNGAALRSHYNYRGHARGRANVLNGAVLQSHHSCRDHARGRANLNGAALHTHQRNRGHFRGRENGPKTASVQTHHSYRGCGWRNGTEVCPTTTKFTEDFDFEAMNEKFNKEKIWGHLGKKNKTTIEDDEGEENNNDANVAEEEEDEDGLIKFVMKSFYVKDNFFDSLSCNSPNHELGRGRANLSEQRRIDIETFGEIPRHQRGHSSQGGPGWGGQLQGGSYRGRGYGYVGRGRGRTVWCRVT</sequence>
<gene>
    <name evidence="1" type="ORF">LOK49_LG14G00297</name>
</gene>
<keyword evidence="2" id="KW-1185">Reference proteome</keyword>
<organism evidence="1 2">
    <name type="scientific">Camellia lanceoleosa</name>
    <dbReference type="NCBI Taxonomy" id="1840588"/>
    <lineage>
        <taxon>Eukaryota</taxon>
        <taxon>Viridiplantae</taxon>
        <taxon>Streptophyta</taxon>
        <taxon>Embryophyta</taxon>
        <taxon>Tracheophyta</taxon>
        <taxon>Spermatophyta</taxon>
        <taxon>Magnoliopsida</taxon>
        <taxon>eudicotyledons</taxon>
        <taxon>Gunneridae</taxon>
        <taxon>Pentapetalae</taxon>
        <taxon>asterids</taxon>
        <taxon>Ericales</taxon>
        <taxon>Theaceae</taxon>
        <taxon>Camellia</taxon>
    </lineage>
</organism>
<evidence type="ECO:0000313" key="1">
    <source>
        <dbReference type="EMBL" id="KAI7986205.1"/>
    </source>
</evidence>
<reference evidence="1 2" key="1">
    <citation type="journal article" date="2022" name="Plant J.">
        <title>Chromosome-level genome of Camellia lanceoleosa provides a valuable resource for understanding genome evolution and self-incompatibility.</title>
        <authorList>
            <person name="Gong W."/>
            <person name="Xiao S."/>
            <person name="Wang L."/>
            <person name="Liao Z."/>
            <person name="Chang Y."/>
            <person name="Mo W."/>
            <person name="Hu G."/>
            <person name="Li W."/>
            <person name="Zhao G."/>
            <person name="Zhu H."/>
            <person name="Hu X."/>
            <person name="Ji K."/>
            <person name="Xiang X."/>
            <person name="Song Q."/>
            <person name="Yuan D."/>
            <person name="Jin S."/>
            <person name="Zhang L."/>
        </authorList>
    </citation>
    <scope>NUCLEOTIDE SEQUENCE [LARGE SCALE GENOMIC DNA]</scope>
    <source>
        <strain evidence="1">SQ_2022a</strain>
    </source>
</reference>
<proteinExistence type="predicted"/>
<accession>A0ACC0FC76</accession>
<dbReference type="Proteomes" id="UP001060215">
    <property type="component" value="Chromosome 15"/>
</dbReference>
<dbReference type="EMBL" id="CM045772">
    <property type="protein sequence ID" value="KAI7986205.1"/>
    <property type="molecule type" value="Genomic_DNA"/>
</dbReference>
<protein>
    <submittedName>
        <fullName evidence="1">Protein decapping 5</fullName>
    </submittedName>
</protein>
<evidence type="ECO:0000313" key="2">
    <source>
        <dbReference type="Proteomes" id="UP001060215"/>
    </source>
</evidence>
<comment type="caution">
    <text evidence="1">The sequence shown here is derived from an EMBL/GenBank/DDBJ whole genome shotgun (WGS) entry which is preliminary data.</text>
</comment>
<name>A0ACC0FC76_9ERIC</name>